<keyword evidence="2" id="KW-0812">Transmembrane</keyword>
<feature type="transmembrane region" description="Helical" evidence="2">
    <location>
        <begin position="220"/>
        <end position="241"/>
    </location>
</feature>
<organism evidence="3 4">
    <name type="scientific">Athelia psychrophila</name>
    <dbReference type="NCBI Taxonomy" id="1759441"/>
    <lineage>
        <taxon>Eukaryota</taxon>
        <taxon>Fungi</taxon>
        <taxon>Dikarya</taxon>
        <taxon>Basidiomycota</taxon>
        <taxon>Agaricomycotina</taxon>
        <taxon>Agaricomycetes</taxon>
        <taxon>Agaricomycetidae</taxon>
        <taxon>Atheliales</taxon>
        <taxon>Atheliaceae</taxon>
        <taxon>Athelia</taxon>
    </lineage>
</organism>
<evidence type="ECO:0000313" key="4">
    <source>
        <dbReference type="Proteomes" id="UP000076532"/>
    </source>
</evidence>
<dbReference type="EMBL" id="KV417721">
    <property type="protein sequence ID" value="KZP08418.1"/>
    <property type="molecule type" value="Genomic_DNA"/>
</dbReference>
<keyword evidence="4" id="KW-1185">Reference proteome</keyword>
<gene>
    <name evidence="3" type="ORF">FIBSPDRAFT_802969</name>
</gene>
<dbReference type="Proteomes" id="UP000076532">
    <property type="component" value="Unassembled WGS sequence"/>
</dbReference>
<reference evidence="3 4" key="1">
    <citation type="journal article" date="2016" name="Mol. Biol. Evol.">
        <title>Comparative Genomics of Early-Diverging Mushroom-Forming Fungi Provides Insights into the Origins of Lignocellulose Decay Capabilities.</title>
        <authorList>
            <person name="Nagy L.G."/>
            <person name="Riley R."/>
            <person name="Tritt A."/>
            <person name="Adam C."/>
            <person name="Daum C."/>
            <person name="Floudas D."/>
            <person name="Sun H."/>
            <person name="Yadav J.S."/>
            <person name="Pangilinan J."/>
            <person name="Larsson K.H."/>
            <person name="Matsuura K."/>
            <person name="Barry K."/>
            <person name="Labutti K."/>
            <person name="Kuo R."/>
            <person name="Ohm R.A."/>
            <person name="Bhattacharya S.S."/>
            <person name="Shirouzu T."/>
            <person name="Yoshinaga Y."/>
            <person name="Martin F.M."/>
            <person name="Grigoriev I.V."/>
            <person name="Hibbett D.S."/>
        </authorList>
    </citation>
    <scope>NUCLEOTIDE SEQUENCE [LARGE SCALE GENOMIC DNA]</scope>
    <source>
        <strain evidence="3 4">CBS 109695</strain>
    </source>
</reference>
<proteinExistence type="predicted"/>
<dbReference type="AlphaFoldDB" id="A0A165XCS3"/>
<evidence type="ECO:0000256" key="1">
    <source>
        <dbReference type="SAM" id="MobiDB-lite"/>
    </source>
</evidence>
<dbReference type="OrthoDB" id="9451547at2759"/>
<feature type="transmembrane region" description="Helical" evidence="2">
    <location>
        <begin position="311"/>
        <end position="332"/>
    </location>
</feature>
<sequence>MLLVPEWVFAWAVRQRLQAGHYAGMPERARVEAADELEATLQDNRNSTHEGHMARSSSSDQEIGEQAAAIRLEEQLTPHNNFSNDIVGSIGEVTTGEGDNEQTMLIPLQSRESTLVSPELASKLVNWQLESDLGRTNQSWTMAHSFLIGMGGFHSYRGGEPMFPLDYDDVLALVRSRSLVPPTLDELRDKSKGDAFSMAIASSQTLWFIVQFATRRVEGLVIAILEATTLAYCVITAAMYLVSFQKPINVRCPIRVKGENERIGSSESFRWSHIVDYVIGNQDRLIRLSSEERVPTFWSNCSTNDDSKLPLYAYIIGLGVAIAFGGCHWIIWNFTLPSRLEWRVCTMVVTAIPLAMAVAFAVSNPFATQRTGLSASVQRICIVVGTLLYILARILFLLLSLAALRNMPLSAYRLVQWTQWLPHI</sequence>
<protein>
    <submittedName>
        <fullName evidence="3">Uncharacterized protein</fullName>
    </submittedName>
</protein>
<feature type="transmembrane region" description="Helical" evidence="2">
    <location>
        <begin position="344"/>
        <end position="362"/>
    </location>
</feature>
<feature type="transmembrane region" description="Helical" evidence="2">
    <location>
        <begin position="382"/>
        <end position="404"/>
    </location>
</feature>
<evidence type="ECO:0000256" key="2">
    <source>
        <dbReference type="SAM" id="Phobius"/>
    </source>
</evidence>
<feature type="region of interest" description="Disordered" evidence="1">
    <location>
        <begin position="42"/>
        <end position="64"/>
    </location>
</feature>
<evidence type="ECO:0000313" key="3">
    <source>
        <dbReference type="EMBL" id="KZP08418.1"/>
    </source>
</evidence>
<dbReference type="PANTHER" id="PTHR35043:SF7">
    <property type="entry name" value="TRANSCRIPTION FACTOR DOMAIN-CONTAINING PROTEIN"/>
    <property type="match status" value="1"/>
</dbReference>
<dbReference type="PANTHER" id="PTHR35043">
    <property type="entry name" value="TRANSCRIPTION FACTOR DOMAIN-CONTAINING PROTEIN"/>
    <property type="match status" value="1"/>
</dbReference>
<accession>A0A165XCS3</accession>
<keyword evidence="2" id="KW-1133">Transmembrane helix</keyword>
<dbReference type="STRING" id="436010.A0A165XCS3"/>
<keyword evidence="2" id="KW-0472">Membrane</keyword>
<name>A0A165XCS3_9AGAM</name>